<name>A0A6C0EXP7_9ZZZZ</name>
<accession>A0A6C0EXP7</accession>
<proteinExistence type="predicted"/>
<sequence length="29" mass="3573">MKINEGMKENKINIYSTITFIFEKYKFNK</sequence>
<reference evidence="1" key="1">
    <citation type="journal article" date="2020" name="Nature">
        <title>Giant virus diversity and host interactions through global metagenomics.</title>
        <authorList>
            <person name="Schulz F."/>
            <person name="Roux S."/>
            <person name="Paez-Espino D."/>
            <person name="Jungbluth S."/>
            <person name="Walsh D.A."/>
            <person name="Denef V.J."/>
            <person name="McMahon K.D."/>
            <person name="Konstantinidis K.T."/>
            <person name="Eloe-Fadrosh E.A."/>
            <person name="Kyrpides N.C."/>
            <person name="Woyke T."/>
        </authorList>
    </citation>
    <scope>NUCLEOTIDE SEQUENCE</scope>
    <source>
        <strain evidence="1">GVMAG-M-3300009161-36</strain>
    </source>
</reference>
<evidence type="ECO:0000313" key="1">
    <source>
        <dbReference type="EMBL" id="QHT33542.1"/>
    </source>
</evidence>
<protein>
    <submittedName>
        <fullName evidence="1">Uncharacterized protein</fullName>
    </submittedName>
</protein>
<dbReference type="AlphaFoldDB" id="A0A6C0EXP7"/>
<dbReference type="EMBL" id="MN738968">
    <property type="protein sequence ID" value="QHT33542.1"/>
    <property type="molecule type" value="Genomic_DNA"/>
</dbReference>
<organism evidence="1">
    <name type="scientific">viral metagenome</name>
    <dbReference type="NCBI Taxonomy" id="1070528"/>
    <lineage>
        <taxon>unclassified sequences</taxon>
        <taxon>metagenomes</taxon>
        <taxon>organismal metagenomes</taxon>
    </lineage>
</organism>